<keyword evidence="4" id="KW-0653">Protein transport</keyword>
<evidence type="ECO:0000256" key="2">
    <source>
        <dbReference type="ARBA" id="ARBA00006613"/>
    </source>
</evidence>
<comment type="similarity">
    <text evidence="2">Belongs to the adaptor complexes large subunit family.</text>
</comment>
<reference evidence="8" key="1">
    <citation type="submission" date="2015-07" db="EMBL/GenBank/DDBJ databases">
        <title>Adaptation to a free-living lifestyle via gene acquisitions in the diplomonad Trepomonas sp. PC1.</title>
        <authorList>
            <person name="Xu F."/>
            <person name="Jerlstrom-Hultqvist J."/>
            <person name="Kolisko M."/>
            <person name="Simpson A.G.B."/>
            <person name="Roger A.J."/>
            <person name="Svard S.G."/>
            <person name="Andersson J.O."/>
        </authorList>
    </citation>
    <scope>NUCLEOTIDE SEQUENCE</scope>
    <source>
        <strain evidence="8">PC1</strain>
    </source>
</reference>
<dbReference type="SUPFAM" id="SSF49348">
    <property type="entry name" value="Clathrin adaptor appendage domain"/>
    <property type="match status" value="1"/>
</dbReference>
<proteinExistence type="inferred from homology"/>
<dbReference type="Gene3D" id="1.25.10.10">
    <property type="entry name" value="Leucine-rich Repeat Variant"/>
    <property type="match status" value="1"/>
</dbReference>
<dbReference type="AlphaFoldDB" id="A0A146KIE8"/>
<dbReference type="PANTHER" id="PTHR11134">
    <property type="entry name" value="ADAPTOR COMPLEX SUBUNIT BETA FAMILY MEMBER"/>
    <property type="match status" value="1"/>
</dbReference>
<feature type="domain" description="Clathrin/coatomer adaptor adaptin-like N-terminal" evidence="7">
    <location>
        <begin position="16"/>
        <end position="565"/>
    </location>
</feature>
<dbReference type="GO" id="GO:0016192">
    <property type="term" value="P:vesicle-mediated transport"/>
    <property type="evidence" value="ECO:0007669"/>
    <property type="project" value="InterPro"/>
</dbReference>
<evidence type="ECO:0000256" key="4">
    <source>
        <dbReference type="ARBA" id="ARBA00022927"/>
    </source>
</evidence>
<sequence>MNEEIKEWRDGLANARSTTMQKEIITSVIKAMSSGRDVSPLFPDVLKLMQTKDLKLKKLIYVFLTSNAMVKKEQALLCVNALEMDANDTESPVIRATAVRTMGSVATKDTCEYYVGALAKAIKDTDPFVRKCAATCIAKLFKVNREPVIDSNLVVVLKNLLSDGNQAVVASAAGAIISIVNSLPQNEVVQILNCESDSVVFNQQEVSQLLTVLSQATEWAALSILQAISKYGAIPVVEEAPISVQRLQPFLRHQNPTVSLNAINVMIRYCKANILPEDDIVKIQQDCVSAVISLISQNTAPAIQWITLRSLRLIAKAFIGNNPFEQIQKHFRLLFVRFNDELYVKLEKIEALALFCSKETANDVVKELKDYCEDVAPEFVRASIAAIGLIACRIPEAADQCVKTYMDMLNGEEATEGQAKSNFRLPSYAAQELMVSIQNIFRTYPDRYEGVIGSLCEAIQSYDNPNAKASLIWILGEYSTRIEGVEEIIIDLLNIDMESQTIGSFLEDPVVIQQAVVTAAAKIYLANPNETTQMLFNMIISKASTQCLSPDVRMRANYFMRLIQMDTSLQLARSVVFVQKPAPVYGDGLSLKLSEQLSSQLGSVPATLREIVFQKKQSDEQDTDELVKQFGGFEYEQIVTEIAAVEPQQVAQPQVQFVPAGQGQQQVVQQEVDKEDIFADFLGPTKPIQAPAPVNFQPTFEAAGPALTKPGQMNVIHNQISNQPPKQADIFDDMFDDQPKHTNTSTATNPSSNAPQISQVSNSYNQTNPFDPNFVFATSAECPIRMKDPNQSIKVKVSFTRLNNQPTMLILVKNDAQFPFQNAQIAFAPNVFGLTPVNKILPMIPAMGMMNQGQWYSVQCRISQELCGFPAQKLGQMDPQLQATLNLLNFTIGMPNQQPMQYQTKIPVNSVWSEASQYHSQDRQLIDAYQAINMFKQMWPNYVEFQSQVQVQFAKLGVNNMKEAITQVTQQLFKNNLNHIETRDSYSTYIISQQINVSQCRNMNGLVQVNYTALQGAIGLTIQVRVPGDLAVTASYIASAIQNAFQ</sequence>
<feature type="region of interest" description="Disordered" evidence="6">
    <location>
        <begin position="723"/>
        <end position="764"/>
    </location>
</feature>
<accession>A0A146KIE8</accession>
<dbReference type="GO" id="GO:0030117">
    <property type="term" value="C:membrane coat"/>
    <property type="evidence" value="ECO:0007669"/>
    <property type="project" value="InterPro"/>
</dbReference>
<protein>
    <submittedName>
        <fullName evidence="8">Beta adaptin</fullName>
    </submittedName>
</protein>
<evidence type="ECO:0000256" key="5">
    <source>
        <dbReference type="ARBA" id="ARBA00023136"/>
    </source>
</evidence>
<name>A0A146KIE8_9EUKA</name>
<dbReference type="InterPro" id="IPR026739">
    <property type="entry name" value="AP_beta"/>
</dbReference>
<organism evidence="8">
    <name type="scientific">Trepomonas sp. PC1</name>
    <dbReference type="NCBI Taxonomy" id="1076344"/>
    <lineage>
        <taxon>Eukaryota</taxon>
        <taxon>Metamonada</taxon>
        <taxon>Diplomonadida</taxon>
        <taxon>Hexamitidae</taxon>
        <taxon>Hexamitinae</taxon>
        <taxon>Trepomonas</taxon>
    </lineage>
</organism>
<dbReference type="InterPro" id="IPR013037">
    <property type="entry name" value="Clathrin_b-adaptin_app_Ig-like"/>
</dbReference>
<gene>
    <name evidence="8" type="ORF">TPC1_10507</name>
</gene>
<evidence type="ECO:0000256" key="1">
    <source>
        <dbReference type="ARBA" id="ARBA00004308"/>
    </source>
</evidence>
<dbReference type="SUPFAM" id="SSF48371">
    <property type="entry name" value="ARM repeat"/>
    <property type="match status" value="1"/>
</dbReference>
<dbReference type="EMBL" id="GDID01000379">
    <property type="protein sequence ID" value="JAP96227.1"/>
    <property type="molecule type" value="Transcribed_RNA"/>
</dbReference>
<feature type="compositionally biased region" description="Low complexity" evidence="6">
    <location>
        <begin position="742"/>
        <end position="755"/>
    </location>
</feature>
<dbReference type="Pfam" id="PF01602">
    <property type="entry name" value="Adaptin_N"/>
    <property type="match status" value="1"/>
</dbReference>
<keyword evidence="3" id="KW-0813">Transport</keyword>
<dbReference type="Gene3D" id="2.60.40.1150">
    <property type="match status" value="1"/>
</dbReference>
<keyword evidence="5" id="KW-0472">Membrane</keyword>
<evidence type="ECO:0000256" key="6">
    <source>
        <dbReference type="SAM" id="MobiDB-lite"/>
    </source>
</evidence>
<comment type="subcellular location">
    <subcellularLocation>
        <location evidence="1">Endomembrane system</location>
    </subcellularLocation>
</comment>
<evidence type="ECO:0000256" key="3">
    <source>
        <dbReference type="ARBA" id="ARBA00022448"/>
    </source>
</evidence>
<dbReference type="InterPro" id="IPR002553">
    <property type="entry name" value="Clathrin/coatomer_adapt-like_N"/>
</dbReference>
<dbReference type="InterPro" id="IPR011989">
    <property type="entry name" value="ARM-like"/>
</dbReference>
<dbReference type="InterPro" id="IPR016024">
    <property type="entry name" value="ARM-type_fold"/>
</dbReference>
<evidence type="ECO:0000313" key="8">
    <source>
        <dbReference type="EMBL" id="JAP96227.1"/>
    </source>
</evidence>
<evidence type="ECO:0000259" key="7">
    <source>
        <dbReference type="Pfam" id="PF01602"/>
    </source>
</evidence>
<dbReference type="InterPro" id="IPR013041">
    <property type="entry name" value="Clathrin_app_Ig-like_sf"/>
</dbReference>
<dbReference type="GO" id="GO:0006886">
    <property type="term" value="P:intracellular protein transport"/>
    <property type="evidence" value="ECO:0007669"/>
    <property type="project" value="InterPro"/>
</dbReference>
<dbReference type="GO" id="GO:0012505">
    <property type="term" value="C:endomembrane system"/>
    <property type="evidence" value="ECO:0007669"/>
    <property type="project" value="UniProtKB-SubCell"/>
</dbReference>